<dbReference type="InterPro" id="IPR029442">
    <property type="entry name" value="GyrI-like"/>
</dbReference>
<sequence>MAIDPKKTLDAYQAKHGVIRLVEVPPLQYLMVDGAGDPNTAQAYQDAVTALFPLAYTLKFASRKELGIDTVVMPLEGLWHAPDMASFTSQRDKSAWLWTLMIMVPDHVTTEMFADAVASVEAKAAKKKEQPSPALSTVRLETLAEGLSVQTLHLGPFDDEAPVLDDLHHRFIPENGLEMRGLHHEVYLSDMRRVEPAKLRTILRQPVSRVSGSDAA</sequence>
<dbReference type="SUPFAM" id="SSF55136">
    <property type="entry name" value="Probable bacterial effector-binding domain"/>
    <property type="match status" value="1"/>
</dbReference>
<proteinExistence type="predicted"/>
<dbReference type="RefSeq" id="WP_282214523.1">
    <property type="nucleotide sequence ID" value="NZ_CP158357.1"/>
</dbReference>
<organism evidence="2">
    <name type="scientific">Microbacterium sp. A8/3-1</name>
    <dbReference type="NCBI Taxonomy" id="3160749"/>
    <lineage>
        <taxon>Bacteria</taxon>
        <taxon>Bacillati</taxon>
        <taxon>Actinomycetota</taxon>
        <taxon>Actinomycetes</taxon>
        <taxon>Micrococcales</taxon>
        <taxon>Microbacteriaceae</taxon>
        <taxon>Microbacterium</taxon>
    </lineage>
</organism>
<dbReference type="EMBL" id="CP158357">
    <property type="protein sequence ID" value="XBX80373.1"/>
    <property type="molecule type" value="Genomic_DNA"/>
</dbReference>
<protein>
    <submittedName>
        <fullName evidence="2">GyrI-like domain-containing protein</fullName>
    </submittedName>
</protein>
<dbReference type="Gene3D" id="3.20.80.10">
    <property type="entry name" value="Regulatory factor, effector binding domain"/>
    <property type="match status" value="1"/>
</dbReference>
<dbReference type="Pfam" id="PF06445">
    <property type="entry name" value="GyrI-like"/>
    <property type="match status" value="1"/>
</dbReference>
<reference evidence="2" key="1">
    <citation type="submission" date="2024-06" db="EMBL/GenBank/DDBJ databases">
        <title>Draft genome sequence of Microbacterium sp. strain A8/3-1, isolated from Oxytropis tragacanthoides Fisch. ex DC. Root nodules in the Altai region of Russia.</title>
        <authorList>
            <person name="Sazanova A."/>
            <person name="Guro P."/>
            <person name="Kuznetsova I."/>
            <person name="Belimov A."/>
            <person name="Safronova V."/>
        </authorList>
    </citation>
    <scope>NUCLEOTIDE SEQUENCE</scope>
    <source>
        <strain evidence="2">A8/3-1</strain>
    </source>
</reference>
<evidence type="ECO:0000313" key="2">
    <source>
        <dbReference type="EMBL" id="XBX80373.1"/>
    </source>
</evidence>
<dbReference type="AlphaFoldDB" id="A0AAU7W3R8"/>
<evidence type="ECO:0000259" key="1">
    <source>
        <dbReference type="Pfam" id="PF06445"/>
    </source>
</evidence>
<name>A0AAU7W3R8_9MICO</name>
<dbReference type="InterPro" id="IPR011256">
    <property type="entry name" value="Reg_factor_effector_dom_sf"/>
</dbReference>
<feature type="domain" description="GyrI-like small molecule binding" evidence="1">
    <location>
        <begin position="19"/>
        <end position="203"/>
    </location>
</feature>
<accession>A0AAU7W3R8</accession>
<gene>
    <name evidence="2" type="ORF">ABS642_09855</name>
</gene>